<comment type="caution">
    <text evidence="5">Lacks conserved residue(s) required for the propagation of feature annotation.</text>
</comment>
<keyword evidence="1" id="KW-0805">Transcription regulation</keyword>
<dbReference type="PROSITE" id="PS50252">
    <property type="entry name" value="TBOX_3"/>
    <property type="match status" value="1"/>
</dbReference>
<dbReference type="Gene3D" id="2.60.40.820">
    <property type="entry name" value="Transcription factor, T-box"/>
    <property type="match status" value="1"/>
</dbReference>
<evidence type="ECO:0000259" key="7">
    <source>
        <dbReference type="PROSITE" id="PS50252"/>
    </source>
</evidence>
<evidence type="ECO:0000256" key="6">
    <source>
        <dbReference type="SAM" id="MobiDB-lite"/>
    </source>
</evidence>
<dbReference type="InterPro" id="IPR046360">
    <property type="entry name" value="T-box_DNA-bd"/>
</dbReference>
<evidence type="ECO:0000313" key="9">
    <source>
        <dbReference type="Proteomes" id="UP001195483"/>
    </source>
</evidence>
<dbReference type="GO" id="GO:0003677">
    <property type="term" value="F:DNA binding"/>
    <property type="evidence" value="ECO:0007669"/>
    <property type="project" value="UniProtKB-UniRule"/>
</dbReference>
<dbReference type="EMBL" id="JAEAOA010000229">
    <property type="protein sequence ID" value="KAK3594838.1"/>
    <property type="molecule type" value="Genomic_DNA"/>
</dbReference>
<evidence type="ECO:0000256" key="1">
    <source>
        <dbReference type="ARBA" id="ARBA00023015"/>
    </source>
</evidence>
<dbReference type="GO" id="GO:0045893">
    <property type="term" value="P:positive regulation of DNA-templated transcription"/>
    <property type="evidence" value="ECO:0007669"/>
    <property type="project" value="InterPro"/>
</dbReference>
<dbReference type="InterPro" id="IPR008967">
    <property type="entry name" value="p53-like_TF_DNA-bd_sf"/>
</dbReference>
<accession>A0AAE0VY13</accession>
<comment type="subcellular location">
    <subcellularLocation>
        <location evidence="5">Nucleus</location>
    </subcellularLocation>
</comment>
<comment type="caution">
    <text evidence="8">The sequence shown here is derived from an EMBL/GenBank/DDBJ whole genome shotgun (WGS) entry which is preliminary data.</text>
</comment>
<feature type="region of interest" description="Disordered" evidence="6">
    <location>
        <begin position="69"/>
        <end position="91"/>
    </location>
</feature>
<reference evidence="8" key="2">
    <citation type="journal article" date="2021" name="Genome Biol. Evol.">
        <title>Developing a high-quality reference genome for a parasitic bivalve with doubly uniparental inheritance (Bivalvia: Unionida).</title>
        <authorList>
            <person name="Smith C.H."/>
        </authorList>
    </citation>
    <scope>NUCLEOTIDE SEQUENCE</scope>
    <source>
        <strain evidence="8">CHS0354</strain>
        <tissue evidence="8">Mantle</tissue>
    </source>
</reference>
<dbReference type="InterPro" id="IPR036960">
    <property type="entry name" value="T-box_sf"/>
</dbReference>
<keyword evidence="2 5" id="KW-0238">DNA-binding</keyword>
<organism evidence="8 9">
    <name type="scientific">Potamilus streckersoni</name>
    <dbReference type="NCBI Taxonomy" id="2493646"/>
    <lineage>
        <taxon>Eukaryota</taxon>
        <taxon>Metazoa</taxon>
        <taxon>Spiralia</taxon>
        <taxon>Lophotrochozoa</taxon>
        <taxon>Mollusca</taxon>
        <taxon>Bivalvia</taxon>
        <taxon>Autobranchia</taxon>
        <taxon>Heteroconchia</taxon>
        <taxon>Palaeoheterodonta</taxon>
        <taxon>Unionida</taxon>
        <taxon>Unionoidea</taxon>
        <taxon>Unionidae</taxon>
        <taxon>Ambleminae</taxon>
        <taxon>Lampsilini</taxon>
        <taxon>Potamilus</taxon>
    </lineage>
</organism>
<protein>
    <recommendedName>
        <fullName evidence="7">T-box domain-containing protein</fullName>
    </recommendedName>
</protein>
<feature type="domain" description="T-box" evidence="7">
    <location>
        <begin position="190"/>
        <end position="213"/>
    </location>
</feature>
<reference evidence="8" key="3">
    <citation type="submission" date="2023-05" db="EMBL/GenBank/DDBJ databases">
        <authorList>
            <person name="Smith C.H."/>
        </authorList>
    </citation>
    <scope>NUCLEOTIDE SEQUENCE</scope>
    <source>
        <strain evidence="8">CHS0354</strain>
        <tissue evidence="8">Mantle</tissue>
    </source>
</reference>
<gene>
    <name evidence="8" type="ORF">CHS0354_002889</name>
</gene>
<name>A0AAE0VY13_9BIVA</name>
<proteinExistence type="predicted"/>
<keyword evidence="3" id="KW-0804">Transcription</keyword>
<dbReference type="AlphaFoldDB" id="A0AAE0VY13"/>
<dbReference type="GO" id="GO:0003700">
    <property type="term" value="F:DNA-binding transcription factor activity"/>
    <property type="evidence" value="ECO:0007669"/>
    <property type="project" value="InterPro"/>
</dbReference>
<evidence type="ECO:0000256" key="4">
    <source>
        <dbReference type="ARBA" id="ARBA00023242"/>
    </source>
</evidence>
<sequence length="255" mass="29325">MINCEMPNSRLLPPYTDNIWNDYPHSQNQVPVDNTEPQQQQQQYSTLTSLEPNQGHYINTVSSTRLQYDNSADTSTKDSNNEIGSNPHFVPREIYPCSQTASMGYGTHVQSENDIVGGEYVHTNGFVPPHHQTYYSYPETCYNTGASMYYNRQESPVPTHSSQTVHLEQNRSMPGSTKNTFQSGRACIYLCNRELWLKFHAHTTEMIITKQGRVSGIRICISKRFPITRNNALTTPINFYKSKYLYEFKIYEHGN</sequence>
<evidence type="ECO:0000256" key="2">
    <source>
        <dbReference type="ARBA" id="ARBA00023125"/>
    </source>
</evidence>
<reference evidence="8" key="1">
    <citation type="journal article" date="2021" name="Genome Biol. Evol.">
        <title>A High-Quality Reference Genome for a Parasitic Bivalve with Doubly Uniparental Inheritance (Bivalvia: Unionida).</title>
        <authorList>
            <person name="Smith C.H."/>
        </authorList>
    </citation>
    <scope>NUCLEOTIDE SEQUENCE</scope>
    <source>
        <strain evidence="8">CHS0354</strain>
    </source>
</reference>
<dbReference type="SUPFAM" id="SSF49417">
    <property type="entry name" value="p53-like transcription factors"/>
    <property type="match status" value="1"/>
</dbReference>
<dbReference type="Proteomes" id="UP001195483">
    <property type="component" value="Unassembled WGS sequence"/>
</dbReference>
<evidence type="ECO:0000256" key="3">
    <source>
        <dbReference type="ARBA" id="ARBA00023163"/>
    </source>
</evidence>
<evidence type="ECO:0000256" key="5">
    <source>
        <dbReference type="PROSITE-ProRule" id="PRU00201"/>
    </source>
</evidence>
<keyword evidence="4 5" id="KW-0539">Nucleus</keyword>
<evidence type="ECO:0000313" key="8">
    <source>
        <dbReference type="EMBL" id="KAK3594838.1"/>
    </source>
</evidence>
<dbReference type="GO" id="GO:0005634">
    <property type="term" value="C:nucleus"/>
    <property type="evidence" value="ECO:0007669"/>
    <property type="project" value="UniProtKB-SubCell"/>
</dbReference>
<keyword evidence="9" id="KW-1185">Reference proteome</keyword>